<dbReference type="InterPro" id="IPR011951">
    <property type="entry name" value="HAD-SF_hydro_IA_YjjG/PynA"/>
</dbReference>
<accession>A0A0F3RX55</accession>
<dbReference type="InterPro" id="IPR006439">
    <property type="entry name" value="HAD-SF_hydro_IA"/>
</dbReference>
<dbReference type="InterPro" id="IPR052550">
    <property type="entry name" value="Pyrimidine_5'-ntase_YjjG"/>
</dbReference>
<dbReference type="GO" id="GO:0008253">
    <property type="term" value="F:5'-nucleotidase activity"/>
    <property type="evidence" value="ECO:0007669"/>
    <property type="project" value="InterPro"/>
</dbReference>
<dbReference type="SUPFAM" id="SSF56784">
    <property type="entry name" value="HAD-like"/>
    <property type="match status" value="1"/>
</dbReference>
<dbReference type="NCBIfam" id="TIGR01509">
    <property type="entry name" value="HAD-SF-IA-v3"/>
    <property type="match status" value="1"/>
</dbReference>
<dbReference type="NCBIfam" id="TIGR01549">
    <property type="entry name" value="HAD-SF-IA-v1"/>
    <property type="match status" value="1"/>
</dbReference>
<dbReference type="PANTHER" id="PTHR47478:SF1">
    <property type="entry name" value="PYRIMIDINE 5'-NUCLEOTIDASE YJJG"/>
    <property type="match status" value="1"/>
</dbReference>
<dbReference type="Gene3D" id="3.40.50.1000">
    <property type="entry name" value="HAD superfamily/HAD-like"/>
    <property type="match status" value="1"/>
</dbReference>
<dbReference type="AlphaFoldDB" id="A0A0F3RX55"/>
<dbReference type="NCBIfam" id="TIGR02254">
    <property type="entry name" value="YjjG_YfnB"/>
    <property type="match status" value="1"/>
</dbReference>
<name>A0A0F3RX55_9LACO</name>
<evidence type="ECO:0000313" key="2">
    <source>
        <dbReference type="Proteomes" id="UP000033491"/>
    </source>
</evidence>
<protein>
    <recommendedName>
        <fullName evidence="3">HAD family hydrolase</fullName>
    </recommendedName>
</protein>
<dbReference type="PANTHER" id="PTHR47478">
    <property type="match status" value="1"/>
</dbReference>
<dbReference type="InterPro" id="IPR023214">
    <property type="entry name" value="HAD_sf"/>
</dbReference>
<gene>
    <name evidence="1" type="ORF">VC81_02520</name>
</gene>
<dbReference type="Pfam" id="PF00702">
    <property type="entry name" value="Hydrolase"/>
    <property type="match status" value="1"/>
</dbReference>
<dbReference type="InterPro" id="IPR036412">
    <property type="entry name" value="HAD-like_sf"/>
</dbReference>
<dbReference type="PATRIC" id="fig|216463.3.peg.2319"/>
<organism evidence="1 2">
    <name type="scientific">Levilactobacillus spicheri</name>
    <dbReference type="NCBI Taxonomy" id="216463"/>
    <lineage>
        <taxon>Bacteria</taxon>
        <taxon>Bacillati</taxon>
        <taxon>Bacillota</taxon>
        <taxon>Bacilli</taxon>
        <taxon>Lactobacillales</taxon>
        <taxon>Lactobacillaceae</taxon>
        <taxon>Levilactobacillus</taxon>
    </lineage>
</organism>
<dbReference type="InterPro" id="IPR023198">
    <property type="entry name" value="PGP-like_dom2"/>
</dbReference>
<reference evidence="1 2" key="1">
    <citation type="submission" date="2015-03" db="EMBL/GenBank/DDBJ databases">
        <authorList>
            <person name="Zheng J."/>
            <person name="Ganezle M."/>
        </authorList>
    </citation>
    <scope>NUCLEOTIDE SEQUENCE [LARGE SCALE GENOMIC DNA]</scope>
    <source>
        <strain evidence="1 2">LP38</strain>
    </source>
</reference>
<dbReference type="EMBL" id="JZCR01000006">
    <property type="protein sequence ID" value="KJW13357.1"/>
    <property type="molecule type" value="Genomic_DNA"/>
</dbReference>
<dbReference type="RefSeq" id="WP_045806583.1">
    <property type="nucleotide sequence ID" value="NZ_JZCR01000006.1"/>
</dbReference>
<evidence type="ECO:0000313" key="1">
    <source>
        <dbReference type="EMBL" id="KJW13357.1"/>
    </source>
</evidence>
<dbReference type="SFLD" id="SFLDG01129">
    <property type="entry name" value="C1.5:_HAD__Beta-PGM__Phosphata"/>
    <property type="match status" value="1"/>
</dbReference>
<sequence length="230" mass="26118">MQYPVLLFDLDQTLLDTDRNAQEALRQLDLPFDFAFDHDQLAYWHRLNWEMWGQLEQKQLTQTELVNTRFSRYFDHFGIAIDGVACEQQFQGLFFAEHHLIAGAREILAALHPHHQLVVISNGSRAKQHQQLAAAHIEHYFDRLFLAEELGYSKPDPHFFKTVEATLAPASPSDMLVIGDSLSADIAGAHQADLASVWFNPAHQDLPATGQPTYQIHQLTDLLPLLAAQD</sequence>
<dbReference type="Proteomes" id="UP000033491">
    <property type="component" value="Unassembled WGS sequence"/>
</dbReference>
<comment type="caution">
    <text evidence="1">The sequence shown here is derived from an EMBL/GenBank/DDBJ whole genome shotgun (WGS) entry which is preliminary data.</text>
</comment>
<dbReference type="STRING" id="216463.VC81_02520"/>
<dbReference type="SFLD" id="SFLDS00003">
    <property type="entry name" value="Haloacid_Dehalogenase"/>
    <property type="match status" value="1"/>
</dbReference>
<dbReference type="Gene3D" id="1.10.150.240">
    <property type="entry name" value="Putative phosphatase, domain 2"/>
    <property type="match status" value="1"/>
</dbReference>
<evidence type="ECO:0008006" key="3">
    <source>
        <dbReference type="Google" id="ProtNLM"/>
    </source>
</evidence>
<proteinExistence type="predicted"/>